<dbReference type="PANTHER" id="PTHR43364">
    <property type="entry name" value="NADH-SPECIFIC METHYLGLYOXAL REDUCTASE-RELATED"/>
    <property type="match status" value="1"/>
</dbReference>
<dbReference type="GO" id="GO:0016491">
    <property type="term" value="F:oxidoreductase activity"/>
    <property type="evidence" value="ECO:0007669"/>
    <property type="project" value="UniProtKB-KW"/>
</dbReference>
<protein>
    <submittedName>
        <fullName evidence="3">Aldo/keto reductase</fullName>
    </submittedName>
</protein>
<evidence type="ECO:0000256" key="1">
    <source>
        <dbReference type="ARBA" id="ARBA00023002"/>
    </source>
</evidence>
<dbReference type="RefSeq" id="WP_162445033.1">
    <property type="nucleotide sequence ID" value="NZ_CP048222.1"/>
</dbReference>
<dbReference type="FunFam" id="3.20.20.100:FF:000004">
    <property type="entry name" value="Oxidoreductase, aldo/keto reductase"/>
    <property type="match status" value="1"/>
</dbReference>
<dbReference type="InterPro" id="IPR023210">
    <property type="entry name" value="NADP_OxRdtase_dom"/>
</dbReference>
<accession>A0A6C0GLX7</accession>
<feature type="domain" description="NADP-dependent oxidoreductase" evidence="2">
    <location>
        <begin position="15"/>
        <end position="309"/>
    </location>
</feature>
<dbReference type="KEGG" id="rhoz:GXP67_21510"/>
<reference evidence="3 4" key="1">
    <citation type="submission" date="2020-01" db="EMBL/GenBank/DDBJ databases">
        <authorList>
            <person name="Kim M.K."/>
        </authorList>
    </citation>
    <scope>NUCLEOTIDE SEQUENCE [LARGE SCALE GENOMIC DNA]</scope>
    <source>
        <strain evidence="3 4">172606-1</strain>
    </source>
</reference>
<proteinExistence type="predicted"/>
<evidence type="ECO:0000313" key="4">
    <source>
        <dbReference type="Proteomes" id="UP000480178"/>
    </source>
</evidence>
<keyword evidence="1" id="KW-0560">Oxidoreductase</keyword>
<dbReference type="InterPro" id="IPR036812">
    <property type="entry name" value="NAD(P)_OxRdtase_dom_sf"/>
</dbReference>
<dbReference type="InterPro" id="IPR050523">
    <property type="entry name" value="AKR_Detox_Biosynth"/>
</dbReference>
<evidence type="ECO:0000259" key="2">
    <source>
        <dbReference type="Pfam" id="PF00248"/>
    </source>
</evidence>
<dbReference type="GO" id="GO:0005829">
    <property type="term" value="C:cytosol"/>
    <property type="evidence" value="ECO:0007669"/>
    <property type="project" value="UniProtKB-ARBA"/>
</dbReference>
<name>A0A6C0GLX7_9BACT</name>
<dbReference type="Pfam" id="PF00248">
    <property type="entry name" value="Aldo_ket_red"/>
    <property type="match status" value="1"/>
</dbReference>
<dbReference type="EMBL" id="CP048222">
    <property type="protein sequence ID" value="QHT69038.1"/>
    <property type="molecule type" value="Genomic_DNA"/>
</dbReference>
<dbReference type="Gene3D" id="3.20.20.100">
    <property type="entry name" value="NADP-dependent oxidoreductase domain"/>
    <property type="match status" value="1"/>
</dbReference>
<dbReference type="Proteomes" id="UP000480178">
    <property type="component" value="Chromosome"/>
</dbReference>
<dbReference type="SUPFAM" id="SSF51430">
    <property type="entry name" value="NAD(P)-linked oxidoreductase"/>
    <property type="match status" value="1"/>
</dbReference>
<sequence length="339" mass="37964">MNYRLLGKSGLRVSELCLGTMTFGEEWGWGANKEESRKIFDAFAEAGGNFLDTANFYTKGTSEKMVGEFIQADRERFVVATKYTLYNKHGDVNASGNHRKNLVQSIEASLKRLNVDFIDLMYLHMWDSTTPVEEVMRGLDDLVRAGKILYIAISDAPAWIVSQANTLADLRGWTQFIGLQIEYSLIQRTPERDLLPMAKAFNIGVTAWAPLAGGALSGKYLDANDDPKRLKENSSRLNERNTAIARVVKEMADDMGWSPSQVAINWVRQQAGGIIPIVGARNEKQIKDSLGALKFTLSEERLNKLNEVSKIELGFPHDFLLSDGVKENAYGGMYDRIIR</sequence>
<dbReference type="AlphaFoldDB" id="A0A6C0GLX7"/>
<organism evidence="3 4">
    <name type="scientific">Rhodocytophaga rosea</name>
    <dbReference type="NCBI Taxonomy" id="2704465"/>
    <lineage>
        <taxon>Bacteria</taxon>
        <taxon>Pseudomonadati</taxon>
        <taxon>Bacteroidota</taxon>
        <taxon>Cytophagia</taxon>
        <taxon>Cytophagales</taxon>
        <taxon>Rhodocytophagaceae</taxon>
        <taxon>Rhodocytophaga</taxon>
    </lineage>
</organism>
<dbReference type="PANTHER" id="PTHR43364:SF4">
    <property type="entry name" value="NAD(P)-LINKED OXIDOREDUCTASE SUPERFAMILY PROTEIN"/>
    <property type="match status" value="1"/>
</dbReference>
<evidence type="ECO:0000313" key="3">
    <source>
        <dbReference type="EMBL" id="QHT69038.1"/>
    </source>
</evidence>
<dbReference type="CDD" id="cd19080">
    <property type="entry name" value="AKR_AKR9A_9B"/>
    <property type="match status" value="1"/>
</dbReference>
<keyword evidence="4" id="KW-1185">Reference proteome</keyword>
<gene>
    <name evidence="3" type="ORF">GXP67_21510</name>
</gene>